<name>A0A6I9X2Q8_9HYME</name>
<evidence type="ECO:0000259" key="2">
    <source>
        <dbReference type="PROSITE" id="PS50878"/>
    </source>
</evidence>
<evidence type="ECO:0000259" key="1">
    <source>
        <dbReference type="PROSITE" id="PS50164"/>
    </source>
</evidence>
<dbReference type="InterPro" id="IPR035901">
    <property type="entry name" value="GIY-YIG_endonuc_sf"/>
</dbReference>
<evidence type="ECO:0000313" key="4">
    <source>
        <dbReference type="RefSeq" id="XP_011646862.1"/>
    </source>
</evidence>
<dbReference type="GeneID" id="105433306"/>
<dbReference type="OrthoDB" id="10034600at2759"/>
<accession>A0A6I9X2Q8</accession>
<dbReference type="PANTHER" id="PTHR21301">
    <property type="entry name" value="REVERSE TRANSCRIPTASE"/>
    <property type="match status" value="1"/>
</dbReference>
<dbReference type="GO" id="GO:0071897">
    <property type="term" value="P:DNA biosynthetic process"/>
    <property type="evidence" value="ECO:0007669"/>
    <property type="project" value="UniProtKB-ARBA"/>
</dbReference>
<sequence length="408" mass="47069">MVSNGTLPRVYDLSKIHKQDFPFRLIVSCVDSPLYALASSLNKLIMKSIPKSDTGIDNSFQLIQKLSNVHIDDDFSLISLDVKSLFTNVPFDLGMDSISKRWDDIAPNCDIPKEEFLKAIYKQTFGLPMGSPLSPIIADLVMRDLEEKAVGSIDIDLPFYYRYVDDIALAVPHDKIKNILGTFNSFHPHLQFICEIGGGELSFLEITMKVVNGVMHFDWYHKPTFSRRYLSYLSQHPLSQKRGIVYDLVGRAFSLSHLQYQQKNLESAVSTLLSNDYPLNLNRLERIIRAQKDKNSLETCKTVVYKIECDNCEKCYVEQTKRQLKTRLSEHRSHIRRNTNTNPSLQIILDSNHDFSWDKVKILNTERDCEKRLISEMLFIKLQKDNTLNLQIDTECLHHSYVSVLDKL</sequence>
<reference evidence="4" key="1">
    <citation type="submission" date="2025-08" db="UniProtKB">
        <authorList>
            <consortium name="RefSeq"/>
        </authorList>
    </citation>
    <scope>IDENTIFICATION</scope>
</reference>
<dbReference type="CDD" id="cd00304">
    <property type="entry name" value="RT_like"/>
    <property type="match status" value="1"/>
</dbReference>
<feature type="domain" description="GIY-YIG" evidence="1">
    <location>
        <begin position="300"/>
        <end position="390"/>
    </location>
</feature>
<dbReference type="Proteomes" id="UP000504615">
    <property type="component" value="Unplaced"/>
</dbReference>
<dbReference type="RefSeq" id="XP_011646862.1">
    <property type="nucleotide sequence ID" value="XM_011648560.1"/>
</dbReference>
<dbReference type="PROSITE" id="PS50878">
    <property type="entry name" value="RT_POL"/>
    <property type="match status" value="1"/>
</dbReference>
<organism evidence="3 4">
    <name type="scientific">Pogonomyrmex barbatus</name>
    <name type="common">red harvester ant</name>
    <dbReference type="NCBI Taxonomy" id="144034"/>
    <lineage>
        <taxon>Eukaryota</taxon>
        <taxon>Metazoa</taxon>
        <taxon>Ecdysozoa</taxon>
        <taxon>Arthropoda</taxon>
        <taxon>Hexapoda</taxon>
        <taxon>Insecta</taxon>
        <taxon>Pterygota</taxon>
        <taxon>Neoptera</taxon>
        <taxon>Endopterygota</taxon>
        <taxon>Hymenoptera</taxon>
        <taxon>Apocrita</taxon>
        <taxon>Aculeata</taxon>
        <taxon>Formicoidea</taxon>
        <taxon>Formicidae</taxon>
        <taxon>Myrmicinae</taxon>
        <taxon>Pogonomyrmex</taxon>
    </lineage>
</organism>
<dbReference type="Pfam" id="PF26215">
    <property type="entry name" value="HTH_animal"/>
    <property type="match status" value="1"/>
</dbReference>
<dbReference type="InterPro" id="IPR000477">
    <property type="entry name" value="RT_dom"/>
</dbReference>
<dbReference type="InterPro" id="IPR043502">
    <property type="entry name" value="DNA/RNA_pol_sf"/>
</dbReference>
<protein>
    <submittedName>
        <fullName evidence="4">Uncharacterized protein LOC105433306</fullName>
    </submittedName>
</protein>
<gene>
    <name evidence="4" type="primary">LOC105433306</name>
</gene>
<dbReference type="Gene3D" id="3.40.1440.10">
    <property type="entry name" value="GIY-YIG endonuclease"/>
    <property type="match status" value="1"/>
</dbReference>
<dbReference type="AlphaFoldDB" id="A0A6I9X2Q8"/>
<keyword evidence="3" id="KW-1185">Reference proteome</keyword>
<feature type="domain" description="Reverse transcriptase" evidence="2">
    <location>
        <begin position="1"/>
        <end position="224"/>
    </location>
</feature>
<dbReference type="CDD" id="cd10442">
    <property type="entry name" value="GIY-YIG_PLEs"/>
    <property type="match status" value="1"/>
</dbReference>
<dbReference type="PROSITE" id="PS50164">
    <property type="entry name" value="GIY_YIG"/>
    <property type="match status" value="1"/>
</dbReference>
<evidence type="ECO:0000313" key="3">
    <source>
        <dbReference type="Proteomes" id="UP000504615"/>
    </source>
</evidence>
<dbReference type="KEGG" id="pbar:105433306"/>
<dbReference type="InterPro" id="IPR000305">
    <property type="entry name" value="GIY-YIG_endonuc"/>
</dbReference>
<proteinExistence type="predicted"/>
<dbReference type="PANTHER" id="PTHR21301:SF10">
    <property type="entry name" value="REVERSE TRANSCRIPTASE DOMAIN-CONTAINING PROTEIN"/>
    <property type="match status" value="1"/>
</dbReference>
<dbReference type="SUPFAM" id="SSF56672">
    <property type="entry name" value="DNA/RNA polymerases"/>
    <property type="match status" value="1"/>
</dbReference>
<dbReference type="InterPro" id="IPR058912">
    <property type="entry name" value="HTH_animal"/>
</dbReference>
<dbReference type="Pfam" id="PF00078">
    <property type="entry name" value="RVT_1"/>
    <property type="match status" value="1"/>
</dbReference>